<dbReference type="OrthoDB" id="10257049at2759"/>
<gene>
    <name evidence="2" type="ORF">BDV98DRAFT_568139</name>
</gene>
<dbReference type="STRING" id="1884261.A0A5C3QSX3"/>
<dbReference type="InterPro" id="IPR036291">
    <property type="entry name" value="NAD(P)-bd_dom_sf"/>
</dbReference>
<dbReference type="SUPFAM" id="SSF50129">
    <property type="entry name" value="GroES-like"/>
    <property type="match status" value="1"/>
</dbReference>
<dbReference type="CDD" id="cd08249">
    <property type="entry name" value="enoyl_reductase_like"/>
    <property type="match status" value="1"/>
</dbReference>
<dbReference type="Pfam" id="PF00107">
    <property type="entry name" value="ADH_zinc_N"/>
    <property type="match status" value="1"/>
</dbReference>
<dbReference type="InterPro" id="IPR011032">
    <property type="entry name" value="GroES-like_sf"/>
</dbReference>
<evidence type="ECO:0000259" key="1">
    <source>
        <dbReference type="SMART" id="SM00829"/>
    </source>
</evidence>
<evidence type="ECO:0000313" key="2">
    <source>
        <dbReference type="EMBL" id="TFL01474.1"/>
    </source>
</evidence>
<dbReference type="InterPro" id="IPR013149">
    <property type="entry name" value="ADH-like_C"/>
</dbReference>
<keyword evidence="3" id="KW-1185">Reference proteome</keyword>
<dbReference type="AlphaFoldDB" id="A0A5C3QSX3"/>
<dbReference type="GO" id="GO:0016651">
    <property type="term" value="F:oxidoreductase activity, acting on NAD(P)H"/>
    <property type="evidence" value="ECO:0007669"/>
    <property type="project" value="InterPro"/>
</dbReference>
<dbReference type="Proteomes" id="UP000305067">
    <property type="component" value="Unassembled WGS sequence"/>
</dbReference>
<name>A0A5C3QSX3_9AGAR</name>
<dbReference type="PANTHER" id="PTHR45348">
    <property type="entry name" value="HYPOTHETICAL OXIDOREDUCTASE (EUROFUNG)"/>
    <property type="match status" value="1"/>
</dbReference>
<dbReference type="Pfam" id="PF08240">
    <property type="entry name" value="ADH_N"/>
    <property type="match status" value="1"/>
</dbReference>
<dbReference type="SMART" id="SM00829">
    <property type="entry name" value="PKS_ER"/>
    <property type="match status" value="1"/>
</dbReference>
<reference evidence="2 3" key="1">
    <citation type="journal article" date="2019" name="Nat. Ecol. Evol.">
        <title>Megaphylogeny resolves global patterns of mushroom evolution.</title>
        <authorList>
            <person name="Varga T."/>
            <person name="Krizsan K."/>
            <person name="Foldi C."/>
            <person name="Dima B."/>
            <person name="Sanchez-Garcia M."/>
            <person name="Sanchez-Ramirez S."/>
            <person name="Szollosi G.J."/>
            <person name="Szarkandi J.G."/>
            <person name="Papp V."/>
            <person name="Albert L."/>
            <person name="Andreopoulos W."/>
            <person name="Angelini C."/>
            <person name="Antonin V."/>
            <person name="Barry K.W."/>
            <person name="Bougher N.L."/>
            <person name="Buchanan P."/>
            <person name="Buyck B."/>
            <person name="Bense V."/>
            <person name="Catcheside P."/>
            <person name="Chovatia M."/>
            <person name="Cooper J."/>
            <person name="Damon W."/>
            <person name="Desjardin D."/>
            <person name="Finy P."/>
            <person name="Geml J."/>
            <person name="Haridas S."/>
            <person name="Hughes K."/>
            <person name="Justo A."/>
            <person name="Karasinski D."/>
            <person name="Kautmanova I."/>
            <person name="Kiss B."/>
            <person name="Kocsube S."/>
            <person name="Kotiranta H."/>
            <person name="LaButti K.M."/>
            <person name="Lechner B.E."/>
            <person name="Liimatainen K."/>
            <person name="Lipzen A."/>
            <person name="Lukacs Z."/>
            <person name="Mihaltcheva S."/>
            <person name="Morgado L.N."/>
            <person name="Niskanen T."/>
            <person name="Noordeloos M.E."/>
            <person name="Ohm R.A."/>
            <person name="Ortiz-Santana B."/>
            <person name="Ovrebo C."/>
            <person name="Racz N."/>
            <person name="Riley R."/>
            <person name="Savchenko A."/>
            <person name="Shiryaev A."/>
            <person name="Soop K."/>
            <person name="Spirin V."/>
            <person name="Szebenyi C."/>
            <person name="Tomsovsky M."/>
            <person name="Tulloss R.E."/>
            <person name="Uehling J."/>
            <person name="Grigoriev I.V."/>
            <person name="Vagvolgyi C."/>
            <person name="Papp T."/>
            <person name="Martin F.M."/>
            <person name="Miettinen O."/>
            <person name="Hibbett D.S."/>
            <person name="Nagy L.G."/>
        </authorList>
    </citation>
    <scope>NUCLEOTIDE SEQUENCE [LARGE SCALE GENOMIC DNA]</scope>
    <source>
        <strain evidence="2 3">CBS 309.79</strain>
    </source>
</reference>
<dbReference type="InterPro" id="IPR013154">
    <property type="entry name" value="ADH-like_N"/>
</dbReference>
<feature type="domain" description="Enoyl reductase (ER)" evidence="1">
    <location>
        <begin position="22"/>
        <end position="362"/>
    </location>
</feature>
<organism evidence="2 3">
    <name type="scientific">Pterulicium gracile</name>
    <dbReference type="NCBI Taxonomy" id="1884261"/>
    <lineage>
        <taxon>Eukaryota</taxon>
        <taxon>Fungi</taxon>
        <taxon>Dikarya</taxon>
        <taxon>Basidiomycota</taxon>
        <taxon>Agaricomycotina</taxon>
        <taxon>Agaricomycetes</taxon>
        <taxon>Agaricomycetidae</taxon>
        <taxon>Agaricales</taxon>
        <taxon>Pleurotineae</taxon>
        <taxon>Pterulaceae</taxon>
        <taxon>Pterulicium</taxon>
    </lineage>
</organism>
<dbReference type="InterPro" id="IPR047122">
    <property type="entry name" value="Trans-enoyl_RdTase-like"/>
</dbReference>
<protein>
    <submittedName>
        <fullName evidence="2">Chaperonin 10-like protein</fullName>
    </submittedName>
</protein>
<dbReference type="Gene3D" id="3.40.50.720">
    <property type="entry name" value="NAD(P)-binding Rossmann-like Domain"/>
    <property type="match status" value="1"/>
</dbReference>
<dbReference type="InterPro" id="IPR020843">
    <property type="entry name" value="ER"/>
</dbReference>
<dbReference type="Gene3D" id="3.90.180.10">
    <property type="entry name" value="Medium-chain alcohol dehydrogenases, catalytic domain"/>
    <property type="match status" value="1"/>
</dbReference>
<dbReference type="SUPFAM" id="SSF51735">
    <property type="entry name" value="NAD(P)-binding Rossmann-fold domains"/>
    <property type="match status" value="1"/>
</dbReference>
<dbReference type="EMBL" id="ML178825">
    <property type="protein sequence ID" value="TFL01474.1"/>
    <property type="molecule type" value="Genomic_DNA"/>
</dbReference>
<dbReference type="PANTHER" id="PTHR45348:SF2">
    <property type="entry name" value="ZINC-TYPE ALCOHOL DEHYDROGENASE-LIKE PROTEIN C2E1P3.01"/>
    <property type="match status" value="1"/>
</dbReference>
<accession>A0A5C3QSX3</accession>
<proteinExistence type="predicted"/>
<sequence>MMNFPKSVSLSLTYRALVTQSGGGFKVAEVYLDANEVKPHEVLVKVRAVGLNPTDWKSFDWLKIEDAVVGCDAAGDIVCVGSEVTRFKAGDRVAGFTIGCSQTHNGAFAEYVRFDAFTLLRLPEGMPYEEGASLPIPHLTAVQNLHVHLNLPTPSQAEAKLSPSAAAGTPETILIWGGTTATGHHAIQLARLSGLRVIATASPQAFDEVLALGASFVFDYRDVDVVEKIREAAGDSEMGVRYVLDTISKGGATEKCIDAMGPKGGQVVHLLPVSKDIVKRRADVEVSLTLVYNLLGPMLSDPFRPQDRPPVQRYLENDWIQLSKGWSNGVGTERLKPQRIRRLERGFDGIVDGLKQMREGRYGREKLVGYVC</sequence>
<evidence type="ECO:0000313" key="3">
    <source>
        <dbReference type="Proteomes" id="UP000305067"/>
    </source>
</evidence>